<dbReference type="SFLD" id="SFLDG01389">
    <property type="entry name" value="menaquinone_synthsis_involved"/>
    <property type="match status" value="1"/>
</dbReference>
<dbReference type="InterPro" id="IPR034405">
    <property type="entry name" value="F420"/>
</dbReference>
<comment type="similarity">
    <text evidence="6">Belongs to the radical SAM superfamily. MqnE family.</text>
</comment>
<evidence type="ECO:0000256" key="8">
    <source>
        <dbReference type="PIRSR" id="PIRSR004762-2"/>
    </source>
</evidence>
<dbReference type="InterPro" id="IPR022432">
    <property type="entry name" value="MqnE"/>
</dbReference>
<comment type="function">
    <text evidence="6">Radical SAM enzyme that catalyzes the addition of the adenosyl radical to the double bond of 3-[(1-carboxyvinyl)oxy]benzoate, leading to aminodeoxyfutalosine (AFL), a key intermediate in the formation of menaquinone (MK, vitamin K2) from chorismate.</text>
</comment>
<dbReference type="NCBIfam" id="TIGR00423">
    <property type="entry name" value="CofH family radical SAM protein"/>
    <property type="match status" value="1"/>
</dbReference>
<dbReference type="RefSeq" id="WP_093395283.1">
    <property type="nucleotide sequence ID" value="NZ_FOUU01000006.1"/>
</dbReference>
<dbReference type="SUPFAM" id="SSF102114">
    <property type="entry name" value="Radical SAM enzymes"/>
    <property type="match status" value="1"/>
</dbReference>
<dbReference type="InterPro" id="IPR020050">
    <property type="entry name" value="FO_synthase_su2"/>
</dbReference>
<evidence type="ECO:0000313" key="10">
    <source>
        <dbReference type="EMBL" id="SFM90167.1"/>
    </source>
</evidence>
<feature type="binding site" evidence="6 7">
    <location>
        <position position="73"/>
    </location>
    <ligand>
        <name>[4Fe-4S] cluster</name>
        <dbReference type="ChEBI" id="CHEBI:49883"/>
        <note>4Fe-4S-S-AdoMet</note>
    </ligand>
</feature>
<proteinExistence type="inferred from homology"/>
<dbReference type="Gene3D" id="3.20.20.70">
    <property type="entry name" value="Aldolase class I"/>
    <property type="match status" value="1"/>
</dbReference>
<protein>
    <recommendedName>
        <fullName evidence="6">Aminodeoxyfutalosine synthase</fullName>
        <shortName evidence="6">AFL synthase</shortName>
        <shortName evidence="6">Aminofutalosine synthase</shortName>
        <ecNumber evidence="6">2.5.1.120</ecNumber>
    </recommendedName>
    <alternativeName>
        <fullName evidence="6">Menaquinone biosynthetic enzyme MqnE</fullName>
    </alternativeName>
</protein>
<keyword evidence="6" id="KW-0474">Menaquinone biosynthesis</keyword>
<dbReference type="EMBL" id="FOUU01000006">
    <property type="protein sequence ID" value="SFM90167.1"/>
    <property type="molecule type" value="Genomic_DNA"/>
</dbReference>
<dbReference type="HAMAP" id="MF_00993">
    <property type="entry name" value="MqnE"/>
    <property type="match status" value="1"/>
</dbReference>
<dbReference type="InterPro" id="IPR058240">
    <property type="entry name" value="rSAM_sf"/>
</dbReference>
<dbReference type="InterPro" id="IPR045567">
    <property type="entry name" value="CofH/MnqC-like_C"/>
</dbReference>
<dbReference type="InterPro" id="IPR013785">
    <property type="entry name" value="Aldolase_TIM"/>
</dbReference>
<dbReference type="SFLD" id="SFLDS00029">
    <property type="entry name" value="Radical_SAM"/>
    <property type="match status" value="1"/>
</dbReference>
<feature type="domain" description="Radical SAM core" evidence="9">
    <location>
        <begin position="52"/>
        <end position="282"/>
    </location>
</feature>
<dbReference type="Proteomes" id="UP000199611">
    <property type="component" value="Unassembled WGS sequence"/>
</dbReference>
<dbReference type="PIRSF" id="PIRSF004762">
    <property type="entry name" value="CHP00423"/>
    <property type="match status" value="1"/>
</dbReference>
<evidence type="ECO:0000256" key="4">
    <source>
        <dbReference type="ARBA" id="ARBA00023004"/>
    </source>
</evidence>
<keyword evidence="3 6" id="KW-0479">Metal-binding</keyword>
<evidence type="ECO:0000256" key="3">
    <source>
        <dbReference type="ARBA" id="ARBA00022723"/>
    </source>
</evidence>
<gene>
    <name evidence="6" type="primary">mqnE</name>
    <name evidence="10" type="ORF">SAMN05660836_01880</name>
</gene>
<keyword evidence="11" id="KW-1185">Reference proteome</keyword>
<dbReference type="PANTHER" id="PTHR43076">
    <property type="entry name" value="FO SYNTHASE (COFH)"/>
    <property type="match status" value="1"/>
</dbReference>
<dbReference type="SFLD" id="SFLDF00343">
    <property type="entry name" value="aminofutalosine_synthase_(mqnE"/>
    <property type="match status" value="1"/>
</dbReference>
<dbReference type="PROSITE" id="PS51918">
    <property type="entry name" value="RADICAL_SAM"/>
    <property type="match status" value="1"/>
</dbReference>
<evidence type="ECO:0000313" key="11">
    <source>
        <dbReference type="Proteomes" id="UP000199611"/>
    </source>
</evidence>
<keyword evidence="5 6" id="KW-0411">Iron-sulfur</keyword>
<dbReference type="InterPro" id="IPR007197">
    <property type="entry name" value="rSAM"/>
</dbReference>
<evidence type="ECO:0000256" key="6">
    <source>
        <dbReference type="HAMAP-Rule" id="MF_00993"/>
    </source>
</evidence>
<feature type="binding site" evidence="8">
    <location>
        <position position="178"/>
    </location>
    <ligand>
        <name>S-adenosyl-L-methionine</name>
        <dbReference type="ChEBI" id="CHEBI:59789"/>
    </ligand>
</feature>
<evidence type="ECO:0000256" key="2">
    <source>
        <dbReference type="ARBA" id="ARBA00022691"/>
    </source>
</evidence>
<dbReference type="GO" id="GO:0051539">
    <property type="term" value="F:4 iron, 4 sulfur cluster binding"/>
    <property type="evidence" value="ECO:0007669"/>
    <property type="project" value="UniProtKB-KW"/>
</dbReference>
<dbReference type="SFLD" id="SFLDF00342">
    <property type="entry name" value="cyclic_dehypoxanthine_futalosi"/>
    <property type="match status" value="1"/>
</dbReference>
<dbReference type="EC" id="2.5.1.120" evidence="6"/>
<comment type="pathway">
    <text evidence="6">Quinol/quinone metabolism; menaquinone biosynthesis.</text>
</comment>
<dbReference type="AlphaFoldDB" id="A0A1I4UME1"/>
<comment type="catalytic activity">
    <reaction evidence="6">
        <text>3-[(1-carboxyvinyl)-oxy]benzoate + S-adenosyl-L-methionine + H2O = 6-amino-6-deoxyfutalosine + hydrogencarbonate + L-methionine + H(+)</text>
        <dbReference type="Rhea" id="RHEA:33075"/>
        <dbReference type="ChEBI" id="CHEBI:15377"/>
        <dbReference type="ChEBI" id="CHEBI:15378"/>
        <dbReference type="ChEBI" id="CHEBI:17544"/>
        <dbReference type="ChEBI" id="CHEBI:57844"/>
        <dbReference type="ChEBI" id="CHEBI:59789"/>
        <dbReference type="ChEBI" id="CHEBI:64286"/>
        <dbReference type="ChEBI" id="CHEBI:76981"/>
        <dbReference type="EC" id="2.5.1.120"/>
    </reaction>
</comment>
<dbReference type="GO" id="GO:0005506">
    <property type="term" value="F:iron ion binding"/>
    <property type="evidence" value="ECO:0007669"/>
    <property type="project" value="UniProtKB-UniRule"/>
</dbReference>
<evidence type="ECO:0000259" key="9">
    <source>
        <dbReference type="PROSITE" id="PS51918"/>
    </source>
</evidence>
<organism evidence="10 11">
    <name type="scientific">Thermodesulforhabdus norvegica</name>
    <dbReference type="NCBI Taxonomy" id="39841"/>
    <lineage>
        <taxon>Bacteria</taxon>
        <taxon>Pseudomonadati</taxon>
        <taxon>Thermodesulfobacteriota</taxon>
        <taxon>Syntrophobacteria</taxon>
        <taxon>Syntrophobacterales</taxon>
        <taxon>Thermodesulforhabdaceae</taxon>
        <taxon>Thermodesulforhabdus</taxon>
    </lineage>
</organism>
<evidence type="ECO:0000256" key="1">
    <source>
        <dbReference type="ARBA" id="ARBA00022485"/>
    </source>
</evidence>
<keyword evidence="1 6" id="KW-0004">4Fe-4S</keyword>
<dbReference type="Pfam" id="PF19288">
    <property type="entry name" value="CofH_C"/>
    <property type="match status" value="1"/>
</dbReference>
<sequence>MNSGKFESIRKKIEQGDRLNRQDAEALFKWPDILDVGELAHLVRTGLHDDRAYYVVNRHINYSNICVNGCAFCAFGKRPGDPEAFELAVEDIIGKLNEPGSHAITEVHIVGGCHPELPFDYYEEIIRAVKSWRPDVIVKAFTAVEIAHIASREGKSVAWVLERLKDAGLDMLPGGGAEIFAPSVRARICPAKISGDEWLEVMRTAHRLGIKSNATMLFGHLESFHDRIDHLLKLRDLQDETGGFVCFIPLPFLAKKSPLRDIPGPTGVDILRTIAVSRLVLDNIPHIKAYWVMLTVKLAQLALFFGADDFDGTVIEEKIGHMAGAESEEALTREEIEYLITSAGFRPVERNSFFEPLTK</sequence>
<dbReference type="GO" id="GO:0102573">
    <property type="term" value="F:aminodeoxyfutalosine synthase activity"/>
    <property type="evidence" value="ECO:0007669"/>
    <property type="project" value="UniProtKB-EC"/>
</dbReference>
<dbReference type="PANTHER" id="PTHR43076:SF7">
    <property type="entry name" value="AMINODEOXYFUTALOSINE SYNTHASE"/>
    <property type="match status" value="1"/>
</dbReference>
<dbReference type="OrthoDB" id="9802027at2"/>
<dbReference type="GO" id="GO:0044689">
    <property type="term" value="F:7,8-didemethyl-8-hydroxy-5-deazariboflavin synthase activity"/>
    <property type="evidence" value="ECO:0007669"/>
    <property type="project" value="TreeGrafter"/>
</dbReference>
<feature type="binding site" evidence="6 7">
    <location>
        <position position="70"/>
    </location>
    <ligand>
        <name>[4Fe-4S] cluster</name>
        <dbReference type="ChEBI" id="CHEBI:49883"/>
        <note>4Fe-4S-S-AdoMet</note>
    </ligand>
</feature>
<keyword evidence="2 6" id="KW-0949">S-adenosyl-L-methionine</keyword>
<dbReference type="UniPathway" id="UPA00079"/>
<evidence type="ECO:0000256" key="7">
    <source>
        <dbReference type="PIRSR" id="PIRSR004762-1"/>
    </source>
</evidence>
<accession>A0A1I4UME1</accession>
<dbReference type="InterPro" id="IPR006638">
    <property type="entry name" value="Elp3/MiaA/NifB-like_rSAM"/>
</dbReference>
<dbReference type="STRING" id="39841.SAMN05660836_01880"/>
<dbReference type="SMART" id="SM00729">
    <property type="entry name" value="Elp3"/>
    <property type="match status" value="1"/>
</dbReference>
<dbReference type="NCBIfam" id="TIGR03700">
    <property type="entry name" value="mena_SCO4494"/>
    <property type="match status" value="1"/>
</dbReference>
<feature type="binding site" evidence="6 7">
    <location>
        <position position="66"/>
    </location>
    <ligand>
        <name>[4Fe-4S] cluster</name>
        <dbReference type="ChEBI" id="CHEBI:49883"/>
        <note>4Fe-4S-S-AdoMet</note>
    </ligand>
</feature>
<feature type="binding site" evidence="8">
    <location>
        <position position="72"/>
    </location>
    <ligand>
        <name>S-adenosyl-L-methionine</name>
        <dbReference type="ChEBI" id="CHEBI:59789"/>
    </ligand>
</feature>
<dbReference type="SFLD" id="SFLDG01064">
    <property type="entry name" value="F420__menaquinone_cofactor_bio"/>
    <property type="match status" value="1"/>
</dbReference>
<keyword evidence="6" id="KW-0808">Transferase</keyword>
<dbReference type="Pfam" id="PF04055">
    <property type="entry name" value="Radical_SAM"/>
    <property type="match status" value="1"/>
</dbReference>
<reference evidence="10 11" key="1">
    <citation type="submission" date="2016-10" db="EMBL/GenBank/DDBJ databases">
        <authorList>
            <person name="de Groot N.N."/>
        </authorList>
    </citation>
    <scope>NUCLEOTIDE SEQUENCE [LARGE SCALE GENOMIC DNA]</scope>
    <source>
        <strain evidence="10 11">DSM 9990</strain>
    </source>
</reference>
<dbReference type="CDD" id="cd01335">
    <property type="entry name" value="Radical_SAM"/>
    <property type="match status" value="1"/>
</dbReference>
<dbReference type="GO" id="GO:0009234">
    <property type="term" value="P:menaquinone biosynthetic process"/>
    <property type="evidence" value="ECO:0007669"/>
    <property type="project" value="UniProtKB-UniRule"/>
</dbReference>
<name>A0A1I4UME1_9BACT</name>
<comment type="cofactor">
    <cofactor evidence="6 7">
        <name>[4Fe-4S] cluster</name>
        <dbReference type="ChEBI" id="CHEBI:49883"/>
    </cofactor>
    <text evidence="6 7">Binds 1 [4Fe-4S] cluster. The cluster is coordinated with 3 cysteines and an exchangeable S-adenosyl-L-methionine.</text>
</comment>
<evidence type="ECO:0000256" key="5">
    <source>
        <dbReference type="ARBA" id="ARBA00023014"/>
    </source>
</evidence>
<keyword evidence="4 6" id="KW-0408">Iron</keyword>